<keyword evidence="3" id="KW-0560">Oxidoreductase</keyword>
<evidence type="ECO:0000256" key="2">
    <source>
        <dbReference type="ARBA" id="ARBA00022857"/>
    </source>
</evidence>
<dbReference type="GO" id="GO:0016491">
    <property type="term" value="F:oxidoreductase activity"/>
    <property type="evidence" value="ECO:0007669"/>
    <property type="project" value="UniProtKB-KW"/>
</dbReference>
<organism evidence="4 5">
    <name type="scientific">Aspergillus thermomutatus</name>
    <name type="common">Neosartorya pseudofischeri</name>
    <dbReference type="NCBI Taxonomy" id="41047"/>
    <lineage>
        <taxon>Eukaryota</taxon>
        <taxon>Fungi</taxon>
        <taxon>Dikarya</taxon>
        <taxon>Ascomycota</taxon>
        <taxon>Pezizomycotina</taxon>
        <taxon>Eurotiomycetes</taxon>
        <taxon>Eurotiomycetidae</taxon>
        <taxon>Eurotiales</taxon>
        <taxon>Aspergillaceae</taxon>
        <taxon>Aspergillus</taxon>
        <taxon>Aspergillus subgen. Fumigati</taxon>
    </lineage>
</organism>
<evidence type="ECO:0000313" key="4">
    <source>
        <dbReference type="EMBL" id="RHZ50903.1"/>
    </source>
</evidence>
<evidence type="ECO:0000256" key="3">
    <source>
        <dbReference type="ARBA" id="ARBA00023002"/>
    </source>
</evidence>
<dbReference type="PANTHER" id="PTHR24320:SF154">
    <property type="entry name" value="OXIDOREDUCTASE, SHORT-CHAIN DEHYDROGENASE_REDUCTASE FAMILY (AFU_ORTHOLOGUE AFUA_2G04560)"/>
    <property type="match status" value="1"/>
</dbReference>
<evidence type="ECO:0008006" key="6">
    <source>
        <dbReference type="Google" id="ProtNLM"/>
    </source>
</evidence>
<dbReference type="PRINTS" id="PR00081">
    <property type="entry name" value="GDHRDH"/>
</dbReference>
<dbReference type="STRING" id="41047.A0A397GPF5"/>
<dbReference type="SUPFAM" id="SSF51735">
    <property type="entry name" value="NAD(P)-binding Rossmann-fold domains"/>
    <property type="match status" value="1"/>
</dbReference>
<dbReference type="GeneID" id="38123899"/>
<dbReference type="AlphaFoldDB" id="A0A397GPF5"/>
<dbReference type="Gene3D" id="3.40.50.720">
    <property type="entry name" value="NAD(P)-binding Rossmann-like Domain"/>
    <property type="match status" value="1"/>
</dbReference>
<protein>
    <recommendedName>
        <fullName evidence="6">Oxidoreductase</fullName>
    </recommendedName>
</protein>
<comment type="similarity">
    <text evidence="1">Belongs to the short-chain dehydrogenases/reductases (SDR) family.</text>
</comment>
<sequence>MSGGVLFSPDKIPDLSGKVILVTGGTAGLGAATVLHLAKRSPAHIYISGRNAKSASDLVEQVRDSNSKTRVSFLPCDLASLVSVKEAAETVLKQESRLDILMCNAGIMAQPPGLTKDGYEVQFGINHLGHALLIQKCLPLLQQTAEQPGADVRIIILTSLGFQMHPSGGIIFSDLKTVQNFSVFGSWIRYGQSKLANVLYARELARRYPAITSVSVHPGVASTGLVENQSWGNRAFIYATNMGKLLKPSEGAYNQLWSATTAKENLENGQLYEPVGVLSSKLDKAARDDALAKKLWEWTDRALEDYMN</sequence>
<dbReference type="VEuPathDB" id="FungiDB:CDV56_101925"/>
<dbReference type="InterPro" id="IPR002347">
    <property type="entry name" value="SDR_fam"/>
</dbReference>
<accession>A0A397GPF5</accession>
<evidence type="ECO:0000256" key="1">
    <source>
        <dbReference type="ARBA" id="ARBA00006484"/>
    </source>
</evidence>
<comment type="caution">
    <text evidence="4">The sequence shown here is derived from an EMBL/GenBank/DDBJ whole genome shotgun (WGS) entry which is preliminary data.</text>
</comment>
<proteinExistence type="inferred from homology"/>
<keyword evidence="5" id="KW-1185">Reference proteome</keyword>
<dbReference type="RefSeq" id="XP_026612861.1">
    <property type="nucleotide sequence ID" value="XM_026755544.1"/>
</dbReference>
<dbReference type="PANTHER" id="PTHR24320">
    <property type="entry name" value="RETINOL DEHYDROGENASE"/>
    <property type="match status" value="1"/>
</dbReference>
<dbReference type="Proteomes" id="UP000215305">
    <property type="component" value="Unassembled WGS sequence"/>
</dbReference>
<keyword evidence="2" id="KW-0521">NADP</keyword>
<gene>
    <name evidence="4" type="ORF">CDV56_101925</name>
</gene>
<reference evidence="4" key="1">
    <citation type="submission" date="2018-08" db="EMBL/GenBank/DDBJ databases">
        <title>Draft genome sequence of azole-resistant Aspergillus thermomutatus (Neosartorya pseudofischeri) strain HMR AF 39, isolated from a human nasal aspirate.</title>
        <authorList>
            <person name="Parent-Michaud M."/>
            <person name="Dufresne P.J."/>
            <person name="Fournier E."/>
            <person name="Martineau C."/>
            <person name="Moreira S."/>
            <person name="Perkins V."/>
            <person name="De Repentigny L."/>
            <person name="Dufresne S.F."/>
        </authorList>
    </citation>
    <scope>NUCLEOTIDE SEQUENCE [LARGE SCALE GENOMIC DNA]</scope>
    <source>
        <strain evidence="4">HMR AF 39</strain>
    </source>
</reference>
<dbReference type="Pfam" id="PF00106">
    <property type="entry name" value="adh_short"/>
    <property type="match status" value="1"/>
</dbReference>
<dbReference type="InterPro" id="IPR036291">
    <property type="entry name" value="NAD(P)-bd_dom_sf"/>
</dbReference>
<name>A0A397GPF5_ASPTH</name>
<evidence type="ECO:0000313" key="5">
    <source>
        <dbReference type="Proteomes" id="UP000215305"/>
    </source>
</evidence>
<dbReference type="OrthoDB" id="191139at2759"/>
<dbReference type="EMBL" id="NKHU02000154">
    <property type="protein sequence ID" value="RHZ50903.1"/>
    <property type="molecule type" value="Genomic_DNA"/>
</dbReference>